<dbReference type="InterPro" id="IPR004907">
    <property type="entry name" value="ATPase_V1-cplx_csu"/>
</dbReference>
<dbReference type="Proteomes" id="UP000298138">
    <property type="component" value="Unassembled WGS sequence"/>
</dbReference>
<evidence type="ECO:0000313" key="7">
    <source>
        <dbReference type="EMBL" id="TGZ83860.1"/>
    </source>
</evidence>
<dbReference type="FunFam" id="3.30.70.100:FF:000002">
    <property type="entry name" value="V-type proton ATPase subunit C"/>
    <property type="match status" value="1"/>
</dbReference>
<evidence type="ECO:0000313" key="8">
    <source>
        <dbReference type="Proteomes" id="UP000298138"/>
    </source>
</evidence>
<dbReference type="FunCoup" id="A0A4S2N3T0">
    <property type="interactions" value="402"/>
</dbReference>
<accession>A0A4S2N3T0</accession>
<dbReference type="GO" id="GO:0046961">
    <property type="term" value="F:proton-transporting ATPase activity, rotational mechanism"/>
    <property type="evidence" value="ECO:0007669"/>
    <property type="project" value="InterPro"/>
</dbReference>
<dbReference type="PANTHER" id="PTHR10137:SF0">
    <property type="entry name" value="V-TYPE PROTON ATPASE SUBUNIT C"/>
    <property type="match status" value="1"/>
</dbReference>
<comment type="subunit">
    <text evidence="6">V-ATPase is a heteromultimeric enzyme composed of a peripheral catalytic V1 complex (components A to H) attached to an integral membrane V0 proton pore complex.</text>
</comment>
<dbReference type="Gene3D" id="1.20.1460.10">
    <property type="entry name" value="subunit c (vma5p) of the yeast v-atpase, domain 2"/>
    <property type="match status" value="1"/>
</dbReference>
<dbReference type="EMBL" id="ML220113">
    <property type="protein sequence ID" value="TGZ83860.1"/>
    <property type="molecule type" value="Genomic_DNA"/>
</dbReference>
<evidence type="ECO:0000256" key="1">
    <source>
        <dbReference type="ARBA" id="ARBA00006138"/>
    </source>
</evidence>
<protein>
    <recommendedName>
        <fullName evidence="6">V-type proton ATPase subunit C</fullName>
    </recommendedName>
</protein>
<sequence length="392" mass="43810">MSTPQRYILVALPSSIARSHHTDDAFDIISRTLSSASSEALTHSFPIPDFKIGTLDALVQQADELAKLDANVEGAIHKVSDVLRSLVPGQEGQHKLINEKPVSHYLRSFSWNKSRYRSDLPISQLLSILTREVTSLDADIKTASTSYQTTKANLLTVQRKTTGNLTTRSLAPLLSRSDVLTNSEYLETLFIVVPKNLAKEFIKTYETLSPMVVPRSATKLHEDEEYVLYNVVVFKKFAHEFISKARANKYTPREFTWTTDAAAVDEREQREVEAAEKRSFNEVLQLARTGYGELVAAWTHVKALRVFVESVLRYGLPLDFVSVVVECKAGDKTSKKCKAALDENYGYLGGNAFGRDRKGKIKDDIAEGVHGLSIAGGHEDYTAYCYFEFEVA</sequence>
<gene>
    <name evidence="7" type="ORF">EX30DRAFT_302602</name>
</gene>
<dbReference type="InterPro" id="IPR036132">
    <property type="entry name" value="Vac_ATP_synth_c_sf"/>
</dbReference>
<dbReference type="OrthoDB" id="6605928at2759"/>
<dbReference type="SUPFAM" id="SSF118203">
    <property type="entry name" value="Vacuolar ATP synthase subunit C"/>
    <property type="match status" value="1"/>
</dbReference>
<comment type="function">
    <text evidence="6">Subunit of the V1 complex of vacuolar(H+)-ATPase (V-ATPase), a multisubunit enzyme composed of a peripheral complex (V1) that hydrolyzes ATP and a membrane integral complex (V0) that translocates protons. V-ATPase is responsible for acidifying and maintaining the pH of intracellular compartments and in some cell types, is targeted to the plasma membrane, where it is responsible for acidifying the extracellular environment. Subunit C is necessary for the assembly of the catalytic sector of the enzyme and is likely to have a specific function in its catalytic activity.</text>
</comment>
<evidence type="ECO:0000256" key="5">
    <source>
        <dbReference type="ARBA" id="ARBA00053565"/>
    </source>
</evidence>
<dbReference type="GO" id="GO:0000221">
    <property type="term" value="C:vacuolar proton-transporting V-type ATPase, V1 domain"/>
    <property type="evidence" value="ECO:0007669"/>
    <property type="project" value="TreeGrafter"/>
</dbReference>
<proteinExistence type="inferred from homology"/>
<comment type="similarity">
    <text evidence="1 6">Belongs to the V-ATPase C subunit family.</text>
</comment>
<dbReference type="STRING" id="341454.A0A4S2N3T0"/>
<keyword evidence="8" id="KW-1185">Reference proteome</keyword>
<evidence type="ECO:0000256" key="3">
    <source>
        <dbReference type="ARBA" id="ARBA00022781"/>
    </source>
</evidence>
<dbReference type="CDD" id="cd14785">
    <property type="entry name" value="V-ATPase_C"/>
    <property type="match status" value="1"/>
</dbReference>
<dbReference type="Gene3D" id="3.30.70.1180">
    <property type="entry name" value="Vacuolar atp synthase subunit c, domain 1"/>
    <property type="match status" value="1"/>
</dbReference>
<dbReference type="Pfam" id="PF03223">
    <property type="entry name" value="V-ATPase_C"/>
    <property type="match status" value="1"/>
</dbReference>
<organism evidence="7 8">
    <name type="scientific">Ascodesmis nigricans</name>
    <dbReference type="NCBI Taxonomy" id="341454"/>
    <lineage>
        <taxon>Eukaryota</taxon>
        <taxon>Fungi</taxon>
        <taxon>Dikarya</taxon>
        <taxon>Ascomycota</taxon>
        <taxon>Pezizomycotina</taxon>
        <taxon>Pezizomycetes</taxon>
        <taxon>Pezizales</taxon>
        <taxon>Ascodesmidaceae</taxon>
        <taxon>Ascodesmis</taxon>
    </lineage>
</organism>
<comment type="function">
    <text evidence="5">Subunit of the V1 complex of vacuolar(H+)-ATPase (V-ATPase), a multisubunit enzyme composed of a peripheral complex (V1) that hydrolyzes ATP and a membrane integral complex (V0) that translocates protons. V-ATPase is responsible for acidifying and maintaining the pH of intracellular compartments. Subunit C is necessary for the assembly of the catalytic sector of the enzyme and is likely to have a specific function in its catalytic activity. Reversibly leaves the enzyme after glucose depletion, causing the catalytic subcomplex V1 to detach from the V0 section.</text>
</comment>
<dbReference type="Gene3D" id="3.30.70.100">
    <property type="match status" value="1"/>
</dbReference>
<dbReference type="InParanoid" id="A0A4S2N3T0"/>
<dbReference type="AlphaFoldDB" id="A0A4S2N3T0"/>
<name>A0A4S2N3T0_9PEZI</name>
<dbReference type="PANTHER" id="PTHR10137">
    <property type="entry name" value="V-TYPE PROTON ATPASE SUBUNIT C"/>
    <property type="match status" value="1"/>
</dbReference>
<evidence type="ECO:0000256" key="6">
    <source>
        <dbReference type="RuleBase" id="RU364010"/>
    </source>
</evidence>
<keyword evidence="4 6" id="KW-0406">Ion transport</keyword>
<evidence type="ECO:0000256" key="4">
    <source>
        <dbReference type="ARBA" id="ARBA00023065"/>
    </source>
</evidence>
<keyword evidence="3 6" id="KW-0375">Hydrogen ion transport</keyword>
<evidence type="ECO:0000256" key="2">
    <source>
        <dbReference type="ARBA" id="ARBA00022448"/>
    </source>
</evidence>
<reference evidence="7 8" key="1">
    <citation type="submission" date="2019-04" db="EMBL/GenBank/DDBJ databases">
        <title>Comparative genomics and transcriptomics to analyze fruiting body development in filamentous ascomycetes.</title>
        <authorList>
            <consortium name="DOE Joint Genome Institute"/>
            <person name="Lutkenhaus R."/>
            <person name="Traeger S."/>
            <person name="Breuer J."/>
            <person name="Kuo A."/>
            <person name="Lipzen A."/>
            <person name="Pangilinan J."/>
            <person name="Dilworth D."/>
            <person name="Sandor L."/>
            <person name="Poggeler S."/>
            <person name="Barry K."/>
            <person name="Grigoriev I.V."/>
            <person name="Nowrousian M."/>
        </authorList>
    </citation>
    <scope>NUCLEOTIDE SEQUENCE [LARGE SCALE GENOMIC DNA]</scope>
    <source>
        <strain evidence="7 8">CBS 389.68</strain>
    </source>
</reference>
<keyword evidence="2 6" id="KW-0813">Transport</keyword>